<organism evidence="2 3">
    <name type="scientific">Cristinia sonorae</name>
    <dbReference type="NCBI Taxonomy" id="1940300"/>
    <lineage>
        <taxon>Eukaryota</taxon>
        <taxon>Fungi</taxon>
        <taxon>Dikarya</taxon>
        <taxon>Basidiomycota</taxon>
        <taxon>Agaricomycotina</taxon>
        <taxon>Agaricomycetes</taxon>
        <taxon>Agaricomycetidae</taxon>
        <taxon>Agaricales</taxon>
        <taxon>Pleurotineae</taxon>
        <taxon>Stephanosporaceae</taxon>
        <taxon>Cristinia</taxon>
    </lineage>
</organism>
<evidence type="ECO:0000313" key="3">
    <source>
        <dbReference type="Proteomes" id="UP000813824"/>
    </source>
</evidence>
<name>A0A8K0URW1_9AGAR</name>
<accession>A0A8K0URW1</accession>
<keyword evidence="3" id="KW-1185">Reference proteome</keyword>
<reference evidence="2" key="1">
    <citation type="journal article" date="2021" name="New Phytol.">
        <title>Evolutionary innovations through gain and loss of genes in the ectomycorrhizal Boletales.</title>
        <authorList>
            <person name="Wu G."/>
            <person name="Miyauchi S."/>
            <person name="Morin E."/>
            <person name="Kuo A."/>
            <person name="Drula E."/>
            <person name="Varga T."/>
            <person name="Kohler A."/>
            <person name="Feng B."/>
            <person name="Cao Y."/>
            <person name="Lipzen A."/>
            <person name="Daum C."/>
            <person name="Hundley H."/>
            <person name="Pangilinan J."/>
            <person name="Johnson J."/>
            <person name="Barry K."/>
            <person name="LaButti K."/>
            <person name="Ng V."/>
            <person name="Ahrendt S."/>
            <person name="Min B."/>
            <person name="Choi I.G."/>
            <person name="Park H."/>
            <person name="Plett J.M."/>
            <person name="Magnuson J."/>
            <person name="Spatafora J.W."/>
            <person name="Nagy L.G."/>
            <person name="Henrissat B."/>
            <person name="Grigoriev I.V."/>
            <person name="Yang Z.L."/>
            <person name="Xu J."/>
            <person name="Martin F.M."/>
        </authorList>
    </citation>
    <scope>NUCLEOTIDE SEQUENCE</scope>
    <source>
        <strain evidence="2">KKN 215</strain>
    </source>
</reference>
<feature type="region of interest" description="Disordered" evidence="1">
    <location>
        <begin position="1"/>
        <end position="100"/>
    </location>
</feature>
<protein>
    <submittedName>
        <fullName evidence="2">Uncharacterized protein</fullName>
    </submittedName>
</protein>
<feature type="compositionally biased region" description="Basic and acidic residues" evidence="1">
    <location>
        <begin position="89"/>
        <end position="100"/>
    </location>
</feature>
<comment type="caution">
    <text evidence="2">The sequence shown here is derived from an EMBL/GenBank/DDBJ whole genome shotgun (WGS) entry which is preliminary data.</text>
</comment>
<gene>
    <name evidence="2" type="ORF">BXZ70DRAFT_798235</name>
</gene>
<feature type="compositionally biased region" description="Polar residues" evidence="1">
    <location>
        <begin position="26"/>
        <end position="38"/>
    </location>
</feature>
<dbReference type="AlphaFoldDB" id="A0A8K0URW1"/>
<sequence length="100" mass="10417">MGNLCSKSNDHEGGHVPLPSSGGARQKQTLGGAASSQAGGERPDPRTAAAQAAEERMKAAGQRGVSAKNPNKGRLAAQLEAQKTAPRVPEARQEERLVYD</sequence>
<proteinExistence type="predicted"/>
<dbReference type="OrthoDB" id="3264102at2759"/>
<dbReference type="EMBL" id="JAEVFJ010000009">
    <property type="protein sequence ID" value="KAH8102653.1"/>
    <property type="molecule type" value="Genomic_DNA"/>
</dbReference>
<evidence type="ECO:0000256" key="1">
    <source>
        <dbReference type="SAM" id="MobiDB-lite"/>
    </source>
</evidence>
<evidence type="ECO:0000313" key="2">
    <source>
        <dbReference type="EMBL" id="KAH8102653.1"/>
    </source>
</evidence>
<dbReference type="Proteomes" id="UP000813824">
    <property type="component" value="Unassembled WGS sequence"/>
</dbReference>